<dbReference type="EMBL" id="JBHSLW010000018">
    <property type="protein sequence ID" value="MFC5420526.1"/>
    <property type="molecule type" value="Genomic_DNA"/>
</dbReference>
<dbReference type="Proteomes" id="UP001596053">
    <property type="component" value="Unassembled WGS sequence"/>
</dbReference>
<sequence>MEDSSGKIAIEAILSKIDGEFTHRVKSYRGIGRIPPGLRPGSDAKKRILLDQIPRLAAGYGRAFANDPPEYKRVVIVVCDLDTRDKKKFLTEIRAAIDASQPSPFYYVCLAIEEGEAWLLGDRDAVLAAYPRANSAVLASYAYDSICGTWEKLADAIYPGGSRQLKKLHFSEIGKQKAIWAGQIGTQIDLGRNQSESFQYFLSKLRHEIAEDGR</sequence>
<evidence type="ECO:0000313" key="1">
    <source>
        <dbReference type="EMBL" id="MFC5420526.1"/>
    </source>
</evidence>
<name>A0ABW0IQF3_9HYPH</name>
<proteinExistence type="predicted"/>
<comment type="caution">
    <text evidence="1">The sequence shown here is derived from an EMBL/GenBank/DDBJ whole genome shotgun (WGS) entry which is preliminary data.</text>
</comment>
<keyword evidence="2" id="KW-1185">Reference proteome</keyword>
<gene>
    <name evidence="1" type="ORF">ACFPOB_13250</name>
</gene>
<evidence type="ECO:0008006" key="3">
    <source>
        <dbReference type="Google" id="ProtNLM"/>
    </source>
</evidence>
<accession>A0ABW0IQF3</accession>
<protein>
    <recommendedName>
        <fullName evidence="3">DUF4276 family protein</fullName>
    </recommendedName>
</protein>
<evidence type="ECO:0000313" key="2">
    <source>
        <dbReference type="Proteomes" id="UP001596053"/>
    </source>
</evidence>
<organism evidence="1 2">
    <name type="scientific">Bosea eneae</name>
    <dbReference type="NCBI Taxonomy" id="151454"/>
    <lineage>
        <taxon>Bacteria</taxon>
        <taxon>Pseudomonadati</taxon>
        <taxon>Pseudomonadota</taxon>
        <taxon>Alphaproteobacteria</taxon>
        <taxon>Hyphomicrobiales</taxon>
        <taxon>Boseaceae</taxon>
        <taxon>Bosea</taxon>
    </lineage>
</organism>
<reference evidence="2" key="1">
    <citation type="journal article" date="2019" name="Int. J. Syst. Evol. Microbiol.">
        <title>The Global Catalogue of Microorganisms (GCM) 10K type strain sequencing project: providing services to taxonomists for standard genome sequencing and annotation.</title>
        <authorList>
            <consortium name="The Broad Institute Genomics Platform"/>
            <consortium name="The Broad Institute Genome Sequencing Center for Infectious Disease"/>
            <person name="Wu L."/>
            <person name="Ma J."/>
        </authorList>
    </citation>
    <scope>NUCLEOTIDE SEQUENCE [LARGE SCALE GENOMIC DNA]</scope>
    <source>
        <strain evidence="2">NCAIM B.01391</strain>
    </source>
</reference>
<dbReference type="RefSeq" id="WP_377798935.1">
    <property type="nucleotide sequence ID" value="NZ_JBHSLW010000018.1"/>
</dbReference>